<accession>A0A329M8P9</accession>
<keyword evidence="1 2" id="KW-0807">Transducer</keyword>
<comment type="caution">
    <text evidence="5">The sequence shown here is derived from an EMBL/GenBank/DDBJ whole genome shotgun (WGS) entry which is preliminary data.</text>
</comment>
<reference evidence="5 6" key="1">
    <citation type="journal article" date="2009" name="Int. J. Syst. Evol. Microbiol.">
        <title>Paenibacillus contaminans sp. nov., isolated from a contaminated laboratory plate.</title>
        <authorList>
            <person name="Chou J.H."/>
            <person name="Lee J.H."/>
            <person name="Lin M.C."/>
            <person name="Chang P.S."/>
            <person name="Arun A.B."/>
            <person name="Young C.C."/>
            <person name="Chen W.M."/>
        </authorList>
    </citation>
    <scope>NUCLEOTIDE SEQUENCE [LARGE SCALE GENOMIC DNA]</scope>
    <source>
        <strain evidence="5 6">CKOBP-6</strain>
    </source>
</reference>
<sequence length="289" mass="31269">MPGTANVQTYDGVMSVSEKLQQILDTMETYQKAMAEESIIVVTDREKFVGYLPMRGVEVNIPLGAPLTAVKNSITEKALLEERTFQEERGPETFGFPYVATATPIWENGSVVGVLTISTTIEKANALRSISTQLAASAEEMTATTDQLSVASSEMATEVHKLAADSMNMLQEIDKIRSVSQIVRDVSDQSHLLGLNAAIEAARAGEQGRGFSVVASEIRKMAEQSKNSVAAIDGELDRIEQAIKQMNKSIQGITAKFQEHAASIQELQAAFEHISATADEILSASTSDR</sequence>
<feature type="coiled-coil region" evidence="3">
    <location>
        <begin position="229"/>
        <end position="256"/>
    </location>
</feature>
<dbReference type="GO" id="GO:0016020">
    <property type="term" value="C:membrane"/>
    <property type="evidence" value="ECO:0007669"/>
    <property type="project" value="InterPro"/>
</dbReference>
<dbReference type="Proteomes" id="UP000250369">
    <property type="component" value="Unassembled WGS sequence"/>
</dbReference>
<protein>
    <recommendedName>
        <fullName evidence="4">Methyl-accepting transducer domain-containing protein</fullName>
    </recommendedName>
</protein>
<evidence type="ECO:0000256" key="1">
    <source>
        <dbReference type="ARBA" id="ARBA00023224"/>
    </source>
</evidence>
<dbReference type="InterPro" id="IPR029151">
    <property type="entry name" value="Sensor-like_sf"/>
</dbReference>
<evidence type="ECO:0000256" key="2">
    <source>
        <dbReference type="PROSITE-ProRule" id="PRU00284"/>
    </source>
</evidence>
<evidence type="ECO:0000313" key="5">
    <source>
        <dbReference type="EMBL" id="RAV16072.1"/>
    </source>
</evidence>
<proteinExistence type="predicted"/>
<gene>
    <name evidence="5" type="ORF">DQG23_29205</name>
</gene>
<dbReference type="EMBL" id="QMFB01000022">
    <property type="protein sequence ID" value="RAV16072.1"/>
    <property type="molecule type" value="Genomic_DNA"/>
</dbReference>
<dbReference type="SUPFAM" id="SSF58104">
    <property type="entry name" value="Methyl-accepting chemotaxis protein (MCP) signaling domain"/>
    <property type="match status" value="1"/>
</dbReference>
<keyword evidence="6" id="KW-1185">Reference proteome</keyword>
<dbReference type="AlphaFoldDB" id="A0A329M8P9"/>
<dbReference type="SUPFAM" id="SSF103190">
    <property type="entry name" value="Sensory domain-like"/>
    <property type="match status" value="1"/>
</dbReference>
<dbReference type="SMART" id="SM00283">
    <property type="entry name" value="MA"/>
    <property type="match status" value="1"/>
</dbReference>
<dbReference type="PROSITE" id="PS50111">
    <property type="entry name" value="CHEMOTAXIS_TRANSDUC_2"/>
    <property type="match status" value="1"/>
</dbReference>
<name>A0A329M8P9_9BACL</name>
<dbReference type="Pfam" id="PF00015">
    <property type="entry name" value="MCPsignal"/>
    <property type="match status" value="1"/>
</dbReference>
<evidence type="ECO:0000313" key="6">
    <source>
        <dbReference type="Proteomes" id="UP000250369"/>
    </source>
</evidence>
<dbReference type="GO" id="GO:0007165">
    <property type="term" value="P:signal transduction"/>
    <property type="evidence" value="ECO:0007669"/>
    <property type="project" value="UniProtKB-KW"/>
</dbReference>
<dbReference type="PANTHER" id="PTHR32089">
    <property type="entry name" value="METHYL-ACCEPTING CHEMOTAXIS PROTEIN MCPB"/>
    <property type="match status" value="1"/>
</dbReference>
<dbReference type="PANTHER" id="PTHR32089:SF112">
    <property type="entry name" value="LYSOZYME-LIKE PROTEIN-RELATED"/>
    <property type="match status" value="1"/>
</dbReference>
<evidence type="ECO:0000259" key="4">
    <source>
        <dbReference type="PROSITE" id="PS50111"/>
    </source>
</evidence>
<organism evidence="5 6">
    <name type="scientific">Paenibacillus contaminans</name>
    <dbReference type="NCBI Taxonomy" id="450362"/>
    <lineage>
        <taxon>Bacteria</taxon>
        <taxon>Bacillati</taxon>
        <taxon>Bacillota</taxon>
        <taxon>Bacilli</taxon>
        <taxon>Bacillales</taxon>
        <taxon>Paenibacillaceae</taxon>
        <taxon>Paenibacillus</taxon>
    </lineage>
</organism>
<keyword evidence="3" id="KW-0175">Coiled coil</keyword>
<dbReference type="InterPro" id="IPR004089">
    <property type="entry name" value="MCPsignal_dom"/>
</dbReference>
<feature type="domain" description="Methyl-accepting transducer" evidence="4">
    <location>
        <begin position="117"/>
        <end position="289"/>
    </location>
</feature>
<dbReference type="Gene3D" id="1.10.287.950">
    <property type="entry name" value="Methyl-accepting chemotaxis protein"/>
    <property type="match status" value="1"/>
</dbReference>
<evidence type="ECO:0000256" key="3">
    <source>
        <dbReference type="SAM" id="Coils"/>
    </source>
</evidence>